<dbReference type="Gene3D" id="2.60.120.260">
    <property type="entry name" value="Galactose-binding domain-like"/>
    <property type="match status" value="1"/>
</dbReference>
<organism evidence="1 2">
    <name type="scientific">Paenibacillus hodogayensis</name>
    <dbReference type="NCBI Taxonomy" id="279208"/>
    <lineage>
        <taxon>Bacteria</taxon>
        <taxon>Bacillati</taxon>
        <taxon>Bacillota</taxon>
        <taxon>Bacilli</taxon>
        <taxon>Bacillales</taxon>
        <taxon>Paenibacillaceae</taxon>
        <taxon>Paenibacillus</taxon>
    </lineage>
</organism>
<evidence type="ECO:0000313" key="1">
    <source>
        <dbReference type="EMBL" id="MFB9751003.1"/>
    </source>
</evidence>
<dbReference type="SUPFAM" id="SSF50998">
    <property type="entry name" value="Quinoprotein alcohol dehydrogenase-like"/>
    <property type="match status" value="1"/>
</dbReference>
<dbReference type="Gene3D" id="2.130.10.10">
    <property type="entry name" value="YVTN repeat-like/Quinoprotein amine dehydrogenase"/>
    <property type="match status" value="1"/>
</dbReference>
<reference evidence="1 2" key="1">
    <citation type="submission" date="2024-09" db="EMBL/GenBank/DDBJ databases">
        <authorList>
            <person name="Sun Q."/>
            <person name="Mori K."/>
        </authorList>
    </citation>
    <scope>NUCLEOTIDE SEQUENCE [LARGE SCALE GENOMIC DNA]</scope>
    <source>
        <strain evidence="1 2">JCM 12520</strain>
    </source>
</reference>
<dbReference type="SUPFAM" id="SSF75011">
    <property type="entry name" value="3-carboxy-cis,cis-mucoante lactonizing enzyme"/>
    <property type="match status" value="1"/>
</dbReference>
<sequence length="901" mass="96616">MGKRTPAPMVNMLTNPGFEQIAAGGIIPGWTPVRQGGATVSDSVYHGGRYSLKVEDLTGSVNGGAWSDIFAAQPGERFRAEAYVRVEQGTAVLYMEFVNAAGQHHSFADPWKSSPTSGNWVYAIVEGTVPEGAAGVRIMPYSGVSTTCVGYFDDISLVRRGDFSVKPQFGPVQTIPDAVMNKLGNSGAVGRAADGTPETYFFGNGAPGTFYALNAATGEKLFSEQLPGENIVWGMTFSPDGNVYFASLENGRLYRYSPTLRKIDNLGVNPSGTFVWDLGASPDGRYIYGGVYPTGKMFEYDTQTSTFRDLGVMKPGKQYVRGLGVSDSYVYAGLGTYADSESRVVVRYDRRTGAKTDIVVPTTATFINDVYAYGAKLFVSAGSLYVLDAATFGQIDAFPFSGKLSPPSPDDANLVYYTNGKNIYSYLLDTGAKQDVGTMPSMSATGMVALDWVHPAAGPFAGKNVLSGTSLYGDGFLFDPVSGSSVSVNLAIGGSPVQTHVMKAAPDGKLYLGGYHQGVSIYDPLTRSFLVQQFHTPQPESIGFLNGKVYYGMYTGAQIFEYDPVRPWQFGTAAGSNPYLAYDIQDEDRPYVMASGDNKLFIGTFPNYGHLGGKLTVHNTVDNTWKEYTNSSLVHNQSITGLAYRDGKLYGSTSIRGGLGIEPTEAQGKLVIWDVAGERKIMERSLDLPGHQPPLIGNLAFGPDGLLWGVTGSAIFALDPVTLDVVKSRTLYSPNLDNLGAYRPFELYVGDDGYLYTTIGLSITVIDPDTLEFEQLVPKADFSALGKDGSIYYAFSKGKDLYRLPVKLQSVTISTYASALPLHGSAVMGLEGLLANGKQANLGAATIRYTSSDPQTVSVDVYGRATGSAIGEADIRAEVSLDGTTVESAPIRIRVVADAPY</sequence>
<dbReference type="InterPro" id="IPR008979">
    <property type="entry name" value="Galactose-bd-like_sf"/>
</dbReference>
<accession>A0ABV5VRV9</accession>
<dbReference type="SUPFAM" id="SSF49785">
    <property type="entry name" value="Galactose-binding domain-like"/>
    <property type="match status" value="1"/>
</dbReference>
<name>A0ABV5VRV9_9BACL</name>
<gene>
    <name evidence="1" type="ORF">ACFFNY_05380</name>
</gene>
<comment type="caution">
    <text evidence="1">The sequence shown here is derived from an EMBL/GenBank/DDBJ whole genome shotgun (WGS) entry which is preliminary data.</text>
</comment>
<evidence type="ECO:0000313" key="2">
    <source>
        <dbReference type="Proteomes" id="UP001589619"/>
    </source>
</evidence>
<dbReference type="Gene3D" id="2.60.40.1080">
    <property type="match status" value="1"/>
</dbReference>
<dbReference type="Proteomes" id="UP001589619">
    <property type="component" value="Unassembled WGS sequence"/>
</dbReference>
<dbReference type="EMBL" id="JBHMAG010000004">
    <property type="protein sequence ID" value="MFB9751003.1"/>
    <property type="molecule type" value="Genomic_DNA"/>
</dbReference>
<protein>
    <recommendedName>
        <fullName evidence="3">CBM-cenC domain-containing protein</fullName>
    </recommendedName>
</protein>
<evidence type="ECO:0008006" key="3">
    <source>
        <dbReference type="Google" id="ProtNLM"/>
    </source>
</evidence>
<keyword evidence="2" id="KW-1185">Reference proteome</keyword>
<dbReference type="InterPro" id="IPR011047">
    <property type="entry name" value="Quinoprotein_ADH-like_sf"/>
</dbReference>
<dbReference type="InterPro" id="IPR015943">
    <property type="entry name" value="WD40/YVTN_repeat-like_dom_sf"/>
</dbReference>
<dbReference type="RefSeq" id="WP_344905622.1">
    <property type="nucleotide sequence ID" value="NZ_BAAAYO010000002.1"/>
</dbReference>
<proteinExistence type="predicted"/>